<evidence type="ECO:0000259" key="1">
    <source>
        <dbReference type="Pfam" id="PF00753"/>
    </source>
</evidence>
<dbReference type="PANTHER" id="PTHR13754:SF13">
    <property type="entry name" value="METALLO-BETA-LACTAMASE SUPERFAMILY PROTEIN (AFU_ORTHOLOGUE AFUA_3G07630)"/>
    <property type="match status" value="1"/>
</dbReference>
<dbReference type="Proteomes" id="UP000295578">
    <property type="component" value="Unassembled WGS sequence"/>
</dbReference>
<dbReference type="RefSeq" id="WP_132197554.1">
    <property type="nucleotide sequence ID" value="NZ_SMKY01000047.1"/>
</dbReference>
<dbReference type="Gene3D" id="3.60.15.10">
    <property type="entry name" value="Ribonuclease Z/Hydroxyacylglutathione hydrolase-like"/>
    <property type="match status" value="1"/>
</dbReference>
<dbReference type="Pfam" id="PF00753">
    <property type="entry name" value="Lactamase_B"/>
    <property type="match status" value="1"/>
</dbReference>
<dbReference type="InterPro" id="IPR052926">
    <property type="entry name" value="Metallo-beta-lactamase_dom"/>
</dbReference>
<proteinExistence type="predicted"/>
<organism evidence="2 3">
    <name type="scientific">Actinomadura darangshiensis</name>
    <dbReference type="NCBI Taxonomy" id="705336"/>
    <lineage>
        <taxon>Bacteria</taxon>
        <taxon>Bacillati</taxon>
        <taxon>Actinomycetota</taxon>
        <taxon>Actinomycetes</taxon>
        <taxon>Streptosporangiales</taxon>
        <taxon>Thermomonosporaceae</taxon>
        <taxon>Actinomadura</taxon>
    </lineage>
</organism>
<accession>A0A4R5BH21</accession>
<sequence length="327" mass="35314">MWQADRLEITVLVENWVDMLLPELDTPGGHCVSRFGLVEHFDPRLIPPAAENGLSLLVTAYSGRRATRVLFDAGLTGTVLAHNLRSLDIDPTQFDHLVVSHGHPDHFGGVYGLLDALEAPLPVITHPDAFLPRYAVMGDGRAAPQYNQAFREDDLDRSGGRQVLTRDPMVLGWGVFTTGEISRVNDFEGPPQTLDTHAAGLWQVDGEGHRVPDQVWDEQGLVIDVKGEGLVVLTGCAHAGVVNTITRAREIAGGEKPIRAVMGGFHLGFPTTPAENVQKTVDAFAELDVAMAVPMHCSGLPAHAALSTQLADRYVQPAVGTTFRFGA</sequence>
<comment type="caution">
    <text evidence="2">The sequence shown here is derived from an EMBL/GenBank/DDBJ whole genome shotgun (WGS) entry which is preliminary data.</text>
</comment>
<dbReference type="PANTHER" id="PTHR13754">
    <property type="entry name" value="METALLO-BETA-LACTAMASE SUPERFAMILY PROTEIN"/>
    <property type="match status" value="1"/>
</dbReference>
<evidence type="ECO:0000313" key="2">
    <source>
        <dbReference type="EMBL" id="TDD84180.1"/>
    </source>
</evidence>
<dbReference type="SUPFAM" id="SSF56281">
    <property type="entry name" value="Metallo-hydrolase/oxidoreductase"/>
    <property type="match status" value="1"/>
</dbReference>
<name>A0A4R5BH21_9ACTN</name>
<dbReference type="InterPro" id="IPR041712">
    <property type="entry name" value="DHPS-like_MBL-fold"/>
</dbReference>
<dbReference type="GO" id="GO:0016787">
    <property type="term" value="F:hydrolase activity"/>
    <property type="evidence" value="ECO:0007669"/>
    <property type="project" value="UniProtKB-KW"/>
</dbReference>
<dbReference type="GO" id="GO:0016740">
    <property type="term" value="F:transferase activity"/>
    <property type="evidence" value="ECO:0007669"/>
    <property type="project" value="TreeGrafter"/>
</dbReference>
<keyword evidence="2" id="KW-0378">Hydrolase</keyword>
<reference evidence="2 3" key="1">
    <citation type="submission" date="2019-03" db="EMBL/GenBank/DDBJ databases">
        <title>Draft genome sequences of novel Actinobacteria.</title>
        <authorList>
            <person name="Sahin N."/>
            <person name="Ay H."/>
            <person name="Saygin H."/>
        </authorList>
    </citation>
    <scope>NUCLEOTIDE SEQUENCE [LARGE SCALE GENOMIC DNA]</scope>
    <source>
        <strain evidence="2 3">DSM 45941</strain>
    </source>
</reference>
<protein>
    <submittedName>
        <fullName evidence="2">MBL fold metallo-hydrolase</fullName>
    </submittedName>
</protein>
<keyword evidence="3" id="KW-1185">Reference proteome</keyword>
<feature type="domain" description="Metallo-beta-lactamase" evidence="1">
    <location>
        <begin position="66"/>
        <end position="241"/>
    </location>
</feature>
<dbReference type="EMBL" id="SMKY01000047">
    <property type="protein sequence ID" value="TDD84180.1"/>
    <property type="molecule type" value="Genomic_DNA"/>
</dbReference>
<dbReference type="OrthoDB" id="2971563at2"/>
<evidence type="ECO:0000313" key="3">
    <source>
        <dbReference type="Proteomes" id="UP000295578"/>
    </source>
</evidence>
<gene>
    <name evidence="2" type="ORF">E1293_13490</name>
</gene>
<dbReference type="CDD" id="cd07713">
    <property type="entry name" value="DHPS-like_MBL-fold"/>
    <property type="match status" value="1"/>
</dbReference>
<dbReference type="InterPro" id="IPR001279">
    <property type="entry name" value="Metallo-B-lactamas"/>
</dbReference>
<dbReference type="InterPro" id="IPR036866">
    <property type="entry name" value="RibonucZ/Hydroxyglut_hydro"/>
</dbReference>
<dbReference type="AlphaFoldDB" id="A0A4R5BH21"/>